<dbReference type="Ensembl" id="ENSEBUT00000012648.1">
    <property type="protein sequence ID" value="ENSEBUP00000012072.1"/>
    <property type="gene ID" value="ENSEBUG00000007715.1"/>
</dbReference>
<dbReference type="OMA" id="HNLLYCY"/>
<dbReference type="GO" id="GO:0008146">
    <property type="term" value="F:sulfotransferase activity"/>
    <property type="evidence" value="ECO:0007669"/>
    <property type="project" value="InterPro"/>
</dbReference>
<keyword evidence="10 11" id="KW-0119">Carbohydrate metabolism</keyword>
<evidence type="ECO:0000256" key="7">
    <source>
        <dbReference type="ARBA" id="ARBA00023034"/>
    </source>
</evidence>
<dbReference type="GO" id="GO:0016051">
    <property type="term" value="P:carbohydrate biosynthetic process"/>
    <property type="evidence" value="ECO:0007669"/>
    <property type="project" value="InterPro"/>
</dbReference>
<dbReference type="GO" id="GO:0030166">
    <property type="term" value="P:proteoglycan biosynthetic process"/>
    <property type="evidence" value="ECO:0007669"/>
    <property type="project" value="TreeGrafter"/>
</dbReference>
<reference evidence="12" key="1">
    <citation type="submission" date="2025-08" db="UniProtKB">
        <authorList>
            <consortium name="Ensembl"/>
        </authorList>
    </citation>
    <scope>IDENTIFICATION</scope>
</reference>
<dbReference type="EC" id="2.8.2.-" evidence="11"/>
<accession>A0A8C4QA79</accession>
<evidence type="ECO:0000256" key="10">
    <source>
        <dbReference type="ARBA" id="ARBA00023277"/>
    </source>
</evidence>
<comment type="subcellular location">
    <subcellularLocation>
        <location evidence="1 11">Golgi apparatus membrane</location>
        <topology evidence="1 11">Single-pass type II membrane protein</topology>
    </subcellularLocation>
</comment>
<keyword evidence="3 11" id="KW-0808">Transferase</keyword>
<evidence type="ECO:0000313" key="13">
    <source>
        <dbReference type="Proteomes" id="UP000694388"/>
    </source>
</evidence>
<evidence type="ECO:0000256" key="8">
    <source>
        <dbReference type="ARBA" id="ARBA00023136"/>
    </source>
</evidence>
<dbReference type="InterPro" id="IPR018011">
    <property type="entry name" value="Carb_sulfotrans_8-10"/>
</dbReference>
<evidence type="ECO:0000256" key="11">
    <source>
        <dbReference type="RuleBase" id="RU364020"/>
    </source>
</evidence>
<dbReference type="Pfam" id="PF03567">
    <property type="entry name" value="Sulfotransfer_2"/>
    <property type="match status" value="1"/>
</dbReference>
<dbReference type="Proteomes" id="UP000694388">
    <property type="component" value="Unplaced"/>
</dbReference>
<keyword evidence="5 11" id="KW-0735">Signal-anchor</keyword>
<protein>
    <recommendedName>
        <fullName evidence="11">Carbohydrate sulfotransferase</fullName>
        <ecNumber evidence="11">2.8.2.-</ecNumber>
    </recommendedName>
</protein>
<sequence length="353" mass="40620">MRTTYVCTFTAVICGSCLGLLVFYLQVVAKGPAFGQSWPRPMQHPSQDLPASSDIRKSLQMHVAELKRMHRERLTVLQQACSAAGQSGPSNGLPLNTLRHLIVDDFHGLLYCYVPKVACTNWKRIFMVLSGRASSSNPLSIPAAQAHAPGSLRLLSDFPPNEVAWRLSSYIKFMFVREPFERLVSAYRNKFTRPYNRAFHQRYGTHIVRRYRANATATALRRGADVHFSEFVRYLLDPRTRHERELNEHWERATSLCSPCQIHYNLIGKYETLNEDAALILRHVGMDNVTRFPLRSVRTRTTHAMTARFFENITAMERLKLFELYKIDFLMFNYSKPSFVNSVEHPPQHVTSP</sequence>
<evidence type="ECO:0000313" key="12">
    <source>
        <dbReference type="Ensembl" id="ENSEBUP00000012072.1"/>
    </source>
</evidence>
<reference evidence="12" key="2">
    <citation type="submission" date="2025-09" db="UniProtKB">
        <authorList>
            <consortium name="Ensembl"/>
        </authorList>
    </citation>
    <scope>IDENTIFICATION</scope>
</reference>
<keyword evidence="9 11" id="KW-0325">Glycoprotein</keyword>
<evidence type="ECO:0000256" key="2">
    <source>
        <dbReference type="ARBA" id="ARBA00006339"/>
    </source>
</evidence>
<name>A0A8C4QA79_EPTBU</name>
<organism evidence="12 13">
    <name type="scientific">Eptatretus burgeri</name>
    <name type="common">Inshore hagfish</name>
    <dbReference type="NCBI Taxonomy" id="7764"/>
    <lineage>
        <taxon>Eukaryota</taxon>
        <taxon>Metazoa</taxon>
        <taxon>Chordata</taxon>
        <taxon>Craniata</taxon>
        <taxon>Vertebrata</taxon>
        <taxon>Cyclostomata</taxon>
        <taxon>Myxini</taxon>
        <taxon>Myxiniformes</taxon>
        <taxon>Myxinidae</taxon>
        <taxon>Eptatretinae</taxon>
        <taxon>Eptatretus</taxon>
    </lineage>
</organism>
<dbReference type="AlphaFoldDB" id="A0A8C4QA79"/>
<proteinExistence type="inferred from homology"/>
<evidence type="ECO:0000256" key="5">
    <source>
        <dbReference type="ARBA" id="ARBA00022968"/>
    </source>
</evidence>
<dbReference type="PANTHER" id="PTHR12137">
    <property type="entry name" value="CARBOHYDRATE SULFOTRANSFERASE"/>
    <property type="match status" value="1"/>
</dbReference>
<evidence type="ECO:0000256" key="6">
    <source>
        <dbReference type="ARBA" id="ARBA00022989"/>
    </source>
</evidence>
<evidence type="ECO:0000256" key="3">
    <source>
        <dbReference type="ARBA" id="ARBA00022679"/>
    </source>
</evidence>
<comment type="similarity">
    <text evidence="2 11">Belongs to the sulfotransferase 2 family.</text>
</comment>
<evidence type="ECO:0000256" key="9">
    <source>
        <dbReference type="ARBA" id="ARBA00023180"/>
    </source>
</evidence>
<evidence type="ECO:0000256" key="4">
    <source>
        <dbReference type="ARBA" id="ARBA00022692"/>
    </source>
</evidence>
<keyword evidence="8" id="KW-0472">Membrane</keyword>
<keyword evidence="7 11" id="KW-0333">Golgi apparatus</keyword>
<keyword evidence="4" id="KW-0812">Transmembrane</keyword>
<keyword evidence="6" id="KW-1133">Transmembrane helix</keyword>
<dbReference type="PANTHER" id="PTHR12137:SF60">
    <property type="entry name" value="CARBOHYDRATE SULFOTRANSFERASE 13"/>
    <property type="match status" value="1"/>
</dbReference>
<dbReference type="GO" id="GO:0000139">
    <property type="term" value="C:Golgi membrane"/>
    <property type="evidence" value="ECO:0007669"/>
    <property type="project" value="UniProtKB-SubCell"/>
</dbReference>
<keyword evidence="13" id="KW-1185">Reference proteome</keyword>
<dbReference type="GeneTree" id="ENSGT00940000161154"/>
<dbReference type="InterPro" id="IPR005331">
    <property type="entry name" value="Sulfotransferase"/>
</dbReference>
<evidence type="ECO:0000256" key="1">
    <source>
        <dbReference type="ARBA" id="ARBA00004323"/>
    </source>
</evidence>